<comment type="caution">
    <text evidence="2">The sequence shown here is derived from an EMBL/GenBank/DDBJ whole genome shotgun (WGS) entry which is preliminary data.</text>
</comment>
<evidence type="ECO:0000313" key="2">
    <source>
        <dbReference type="EMBL" id="MRD46668.1"/>
    </source>
</evidence>
<feature type="chain" id="PRO_5032490398" description="Tetratricopeptide repeat-containing protein" evidence="1">
    <location>
        <begin position="25"/>
        <end position="161"/>
    </location>
</feature>
<keyword evidence="3" id="KW-1185">Reference proteome</keyword>
<evidence type="ECO:0000256" key="1">
    <source>
        <dbReference type="SAM" id="SignalP"/>
    </source>
</evidence>
<dbReference type="Pfam" id="PF14559">
    <property type="entry name" value="TPR_19"/>
    <property type="match status" value="1"/>
</dbReference>
<protein>
    <recommendedName>
        <fullName evidence="4">Tetratricopeptide repeat-containing protein</fullName>
    </recommendedName>
</protein>
<name>A0A844AWB5_9BURK</name>
<dbReference type="OrthoDB" id="8592798at2"/>
<feature type="signal peptide" evidence="1">
    <location>
        <begin position="1"/>
        <end position="24"/>
    </location>
</feature>
<dbReference type="SUPFAM" id="SSF48452">
    <property type="entry name" value="TPR-like"/>
    <property type="match status" value="1"/>
</dbReference>
<gene>
    <name evidence="2" type="ORF">GHT07_05235</name>
</gene>
<organism evidence="2 3">
    <name type="scientific">Caenimonas koreensis DSM 17982</name>
    <dbReference type="NCBI Taxonomy" id="1121255"/>
    <lineage>
        <taxon>Bacteria</taxon>
        <taxon>Pseudomonadati</taxon>
        <taxon>Pseudomonadota</taxon>
        <taxon>Betaproteobacteria</taxon>
        <taxon>Burkholderiales</taxon>
        <taxon>Comamonadaceae</taxon>
        <taxon>Caenimonas</taxon>
    </lineage>
</organism>
<accession>A0A844AWB5</accession>
<keyword evidence="1" id="KW-0732">Signal</keyword>
<dbReference type="RefSeq" id="WP_153584008.1">
    <property type="nucleotide sequence ID" value="NZ_WJBU01000004.1"/>
</dbReference>
<dbReference type="Proteomes" id="UP000487350">
    <property type="component" value="Unassembled WGS sequence"/>
</dbReference>
<dbReference type="EMBL" id="WJBU01000004">
    <property type="protein sequence ID" value="MRD46668.1"/>
    <property type="molecule type" value="Genomic_DNA"/>
</dbReference>
<dbReference type="Gene3D" id="1.25.40.10">
    <property type="entry name" value="Tetratricopeptide repeat domain"/>
    <property type="match status" value="1"/>
</dbReference>
<dbReference type="AlphaFoldDB" id="A0A844AWB5"/>
<evidence type="ECO:0000313" key="3">
    <source>
        <dbReference type="Proteomes" id="UP000487350"/>
    </source>
</evidence>
<evidence type="ECO:0008006" key="4">
    <source>
        <dbReference type="Google" id="ProtNLM"/>
    </source>
</evidence>
<reference evidence="2 3" key="1">
    <citation type="submission" date="2019-11" db="EMBL/GenBank/DDBJ databases">
        <title>Caenimonas koreensis gen. nov., sp. nov., isolated from activated sludge.</title>
        <authorList>
            <person name="Seung H.R."/>
        </authorList>
    </citation>
    <scope>NUCLEOTIDE SEQUENCE [LARGE SCALE GENOMIC DNA]</scope>
    <source>
        <strain evidence="2 3">EMB320</strain>
    </source>
</reference>
<sequence>MNCKYLIAAALAAASLGTSHLAYAADTPGSNPSVKAPSVSERLAAARKAIDAKDWSLAMRELNAAERDDARNADVQNLLGYSYRKRANPDLPKAFDHYKKALAIDPRHKGAHEYIGEAYLMDKKPAEAEKHLAQLEQICGNKTCEEYQDLAKSIAEYKAKN</sequence>
<dbReference type="InterPro" id="IPR011990">
    <property type="entry name" value="TPR-like_helical_dom_sf"/>
</dbReference>
<proteinExistence type="predicted"/>